<reference evidence="1 2" key="1">
    <citation type="journal article" date="2021" name="bioRxiv">
        <title>The Gossypium anomalum genome as a resource for cotton improvement and evolutionary analysis of hybrid incompatibility.</title>
        <authorList>
            <person name="Grover C.E."/>
            <person name="Yuan D."/>
            <person name="Arick M.A."/>
            <person name="Miller E.R."/>
            <person name="Hu G."/>
            <person name="Peterson D.G."/>
            <person name="Wendel J.F."/>
            <person name="Udall J.A."/>
        </authorList>
    </citation>
    <scope>NUCLEOTIDE SEQUENCE [LARGE SCALE GENOMIC DNA]</scope>
    <source>
        <strain evidence="1">JFW-Udall</strain>
        <tissue evidence="1">Leaf</tissue>
    </source>
</reference>
<dbReference type="EMBL" id="JAHUZN010000001">
    <property type="protein sequence ID" value="KAG8503567.1"/>
    <property type="molecule type" value="Genomic_DNA"/>
</dbReference>
<dbReference type="PANTHER" id="PTHR35218">
    <property type="entry name" value="RNASE H DOMAIN-CONTAINING PROTEIN"/>
    <property type="match status" value="1"/>
</dbReference>
<name>A0A8J5ZL74_9ROSI</name>
<accession>A0A8J5ZL74</accession>
<dbReference type="PANTHER" id="PTHR35218:SF9">
    <property type="entry name" value="ENDONUCLEASE_EXONUCLEASE_PHOSPHATASE DOMAIN-CONTAINING PROTEIN"/>
    <property type="match status" value="1"/>
</dbReference>
<gene>
    <name evidence="1" type="ORF">CXB51_001561</name>
</gene>
<dbReference type="OrthoDB" id="991485at2759"/>
<proteinExistence type="predicted"/>
<evidence type="ECO:0000313" key="2">
    <source>
        <dbReference type="Proteomes" id="UP000701853"/>
    </source>
</evidence>
<evidence type="ECO:0008006" key="3">
    <source>
        <dbReference type="Google" id="ProtNLM"/>
    </source>
</evidence>
<dbReference type="Proteomes" id="UP000701853">
    <property type="component" value="Chromosome 1"/>
</dbReference>
<dbReference type="AlphaFoldDB" id="A0A8J5ZL74"/>
<keyword evidence="2" id="KW-1185">Reference proteome</keyword>
<evidence type="ECO:0000313" key="1">
    <source>
        <dbReference type="EMBL" id="KAG8503567.1"/>
    </source>
</evidence>
<comment type="caution">
    <text evidence="1">The sequence shown here is derived from an EMBL/GenBank/DDBJ whole genome shotgun (WGS) entry which is preliminary data.</text>
</comment>
<sequence>MLLLDVEVMDDDDIERVLPRSNVFFETWISGIQANEIIAKLGFVNSLRIEVMGFSGRILILWCGNVIPMRVRNRQGPSKFLCSTVYASPQPATQRKLLEYFDFFAKTFGESWVIDRDFNLILELSKWACGAASVRSRCNGFQNFLFDNGLQDLDRELELWKNIEDVLKHEELLWFQKSRTEWLTSGDRNTRYFYSRIMARQEKIRLKVLKLKMRNDISMRRSFNNMWWIFLRIFILWIIQ</sequence>
<protein>
    <recommendedName>
        <fullName evidence="3">Endonuclease/exonuclease/phosphatase</fullName>
    </recommendedName>
</protein>
<organism evidence="1 2">
    <name type="scientific">Gossypium anomalum</name>
    <dbReference type="NCBI Taxonomy" id="47600"/>
    <lineage>
        <taxon>Eukaryota</taxon>
        <taxon>Viridiplantae</taxon>
        <taxon>Streptophyta</taxon>
        <taxon>Embryophyta</taxon>
        <taxon>Tracheophyta</taxon>
        <taxon>Spermatophyta</taxon>
        <taxon>Magnoliopsida</taxon>
        <taxon>eudicotyledons</taxon>
        <taxon>Gunneridae</taxon>
        <taxon>Pentapetalae</taxon>
        <taxon>rosids</taxon>
        <taxon>malvids</taxon>
        <taxon>Malvales</taxon>
        <taxon>Malvaceae</taxon>
        <taxon>Malvoideae</taxon>
        <taxon>Gossypium</taxon>
    </lineage>
</organism>